<evidence type="ECO:0000259" key="7">
    <source>
        <dbReference type="PROSITE" id="PS51186"/>
    </source>
</evidence>
<dbReference type="Proteomes" id="UP001201812">
    <property type="component" value="Unassembled WGS sequence"/>
</dbReference>
<feature type="transmembrane region" description="Helical" evidence="6">
    <location>
        <begin position="328"/>
        <end position="349"/>
    </location>
</feature>
<dbReference type="AlphaFoldDB" id="A0AAD4QWA0"/>
<evidence type="ECO:0000256" key="6">
    <source>
        <dbReference type="SAM" id="Phobius"/>
    </source>
</evidence>
<accession>A0AAD4QWA0</accession>
<evidence type="ECO:0000256" key="1">
    <source>
        <dbReference type="ARBA" id="ARBA00004141"/>
    </source>
</evidence>
<dbReference type="CDD" id="cd04301">
    <property type="entry name" value="NAT_SF"/>
    <property type="match status" value="1"/>
</dbReference>
<keyword evidence="4 6" id="KW-0472">Membrane</keyword>
<dbReference type="GO" id="GO:0016020">
    <property type="term" value="C:membrane"/>
    <property type="evidence" value="ECO:0007669"/>
    <property type="project" value="UniProtKB-SubCell"/>
</dbReference>
<feature type="domain" description="N-acetyltransferase" evidence="7">
    <location>
        <begin position="145"/>
        <end position="335"/>
    </location>
</feature>
<feature type="transmembrane region" description="Helical" evidence="6">
    <location>
        <begin position="190"/>
        <end position="208"/>
    </location>
</feature>
<dbReference type="Gene3D" id="3.40.630.30">
    <property type="match status" value="1"/>
</dbReference>
<dbReference type="GO" id="GO:0016747">
    <property type="term" value="F:acyltransferase activity, transferring groups other than amino-acyl groups"/>
    <property type="evidence" value="ECO:0007669"/>
    <property type="project" value="InterPro"/>
</dbReference>
<sequence length="425" mass="47685">MPKKGPPTAAPEINEDDLDVFRRGPGDSTVISSDGYRFRKRKKKSTHPLYKEDWLCSTEGCKAHIFVTGEWEKDADGEYMRGAWVSRTHGRGRPHPPHHAVQVQPAAEAEDGAEDIAANMTALALEETQPAADEPCTSRAAPAEPTMRALRGEADKAAAMALARDTLPDLPGHLREPVIETAMERLSTDFVHGYFAGSELVGLIIGWLNHMKNSLMRDFARLEEKQLAKANKWRTAYIPLLAVANGHRVQGIGKALVNAFIAHAQEVDPPLILYLHVQLQEDAVQRANEERDQILRHRGCRRVPQTLQKRKRKPSTKGRRQNRVITNLLYFQTNYFILLFALFLLLSAFQSQNVLHGLTALVVTAAVFLFSFTFSLSLRISKRNCIKSLKKLSLIDSDIFENTKNDLESAASDVSSRKIHPKRRT</sequence>
<keyword evidence="2 6" id="KW-0812">Transmembrane</keyword>
<keyword evidence="9" id="KW-1185">Reference proteome</keyword>
<feature type="transmembrane region" description="Helical" evidence="6">
    <location>
        <begin position="355"/>
        <end position="378"/>
    </location>
</feature>
<reference evidence="8" key="1">
    <citation type="submission" date="2022-01" db="EMBL/GenBank/DDBJ databases">
        <title>Genome Sequence Resource for Two Populations of Ditylenchus destructor, the Migratory Endoparasitic Phytonematode.</title>
        <authorList>
            <person name="Zhang H."/>
            <person name="Lin R."/>
            <person name="Xie B."/>
        </authorList>
    </citation>
    <scope>NUCLEOTIDE SEQUENCE</scope>
    <source>
        <strain evidence="8">BazhouSP</strain>
    </source>
</reference>
<comment type="caution">
    <text evidence="8">The sequence shown here is derived from an EMBL/GenBank/DDBJ whole genome shotgun (WGS) entry which is preliminary data.</text>
</comment>
<evidence type="ECO:0000256" key="4">
    <source>
        <dbReference type="ARBA" id="ARBA00023136"/>
    </source>
</evidence>
<keyword evidence="3 6" id="KW-1133">Transmembrane helix</keyword>
<proteinExistence type="predicted"/>
<gene>
    <name evidence="8" type="ORF">DdX_20738</name>
</gene>
<organism evidence="8 9">
    <name type="scientific">Ditylenchus destructor</name>
    <dbReference type="NCBI Taxonomy" id="166010"/>
    <lineage>
        <taxon>Eukaryota</taxon>
        <taxon>Metazoa</taxon>
        <taxon>Ecdysozoa</taxon>
        <taxon>Nematoda</taxon>
        <taxon>Chromadorea</taxon>
        <taxon>Rhabditida</taxon>
        <taxon>Tylenchina</taxon>
        <taxon>Tylenchomorpha</taxon>
        <taxon>Sphaerularioidea</taxon>
        <taxon>Anguinidae</taxon>
        <taxon>Anguininae</taxon>
        <taxon>Ditylenchus</taxon>
    </lineage>
</organism>
<dbReference type="SUPFAM" id="SSF55729">
    <property type="entry name" value="Acyl-CoA N-acyltransferases (Nat)"/>
    <property type="match status" value="1"/>
</dbReference>
<evidence type="ECO:0000313" key="8">
    <source>
        <dbReference type="EMBL" id="KAI1693310.1"/>
    </source>
</evidence>
<dbReference type="EMBL" id="JAKKPZ010000647">
    <property type="protein sequence ID" value="KAI1693310.1"/>
    <property type="molecule type" value="Genomic_DNA"/>
</dbReference>
<dbReference type="Pfam" id="PF00583">
    <property type="entry name" value="Acetyltransf_1"/>
    <property type="match status" value="1"/>
</dbReference>
<feature type="region of interest" description="Disordered" evidence="5">
    <location>
        <begin position="1"/>
        <end position="26"/>
    </location>
</feature>
<name>A0AAD4QWA0_9BILA</name>
<dbReference type="InterPro" id="IPR016181">
    <property type="entry name" value="Acyl_CoA_acyltransferase"/>
</dbReference>
<dbReference type="InterPro" id="IPR000182">
    <property type="entry name" value="GNAT_dom"/>
</dbReference>
<protein>
    <submittedName>
        <fullName evidence="8">PRA1 family protein domain-containing protein</fullName>
    </submittedName>
</protein>
<dbReference type="PROSITE" id="PS51186">
    <property type="entry name" value="GNAT"/>
    <property type="match status" value="1"/>
</dbReference>
<dbReference type="Pfam" id="PF03208">
    <property type="entry name" value="PRA1"/>
    <property type="match status" value="1"/>
</dbReference>
<evidence type="ECO:0000256" key="3">
    <source>
        <dbReference type="ARBA" id="ARBA00022989"/>
    </source>
</evidence>
<comment type="subcellular location">
    <subcellularLocation>
        <location evidence="1">Membrane</location>
        <topology evidence="1">Multi-pass membrane protein</topology>
    </subcellularLocation>
</comment>
<evidence type="ECO:0000256" key="5">
    <source>
        <dbReference type="SAM" id="MobiDB-lite"/>
    </source>
</evidence>
<dbReference type="InterPro" id="IPR004895">
    <property type="entry name" value="Prenylated_rab_accept_PRA1"/>
</dbReference>
<evidence type="ECO:0000256" key="2">
    <source>
        <dbReference type="ARBA" id="ARBA00022692"/>
    </source>
</evidence>
<evidence type="ECO:0000313" key="9">
    <source>
        <dbReference type="Proteomes" id="UP001201812"/>
    </source>
</evidence>